<evidence type="ECO:0000313" key="11">
    <source>
        <dbReference type="Proteomes" id="UP000748752"/>
    </source>
</evidence>
<evidence type="ECO:0000256" key="8">
    <source>
        <dbReference type="HAMAP-Rule" id="MF_00835"/>
    </source>
</evidence>
<dbReference type="InterPro" id="IPR013216">
    <property type="entry name" value="Methyltransf_11"/>
</dbReference>
<dbReference type="EC" id="2.1.1.197" evidence="3 8"/>
<keyword evidence="6 8" id="KW-0949">S-adenosyl-L-methionine</keyword>
<dbReference type="HAMAP" id="MF_00835">
    <property type="entry name" value="BioC"/>
    <property type="match status" value="1"/>
</dbReference>
<dbReference type="PANTHER" id="PTHR13090:SF1">
    <property type="entry name" value="ARGININE-HYDROXYLASE NDUFAF5, MITOCHONDRIAL"/>
    <property type="match status" value="1"/>
</dbReference>
<keyword evidence="7 8" id="KW-0093">Biotin biosynthesis</keyword>
<protein>
    <recommendedName>
        <fullName evidence="3 8">Malonyl-[acyl-carrier protein] O-methyltransferase</fullName>
        <shortName evidence="8">Malonyl-ACP O-methyltransferase</shortName>
        <ecNumber evidence="3 8">2.1.1.197</ecNumber>
    </recommendedName>
    <alternativeName>
        <fullName evidence="8">Biotin synthesis protein BioC</fullName>
    </alternativeName>
</protein>
<reference evidence="10 11" key="1">
    <citation type="journal article" date="2020" name="Microorganisms">
        <title>Osmotic Adaptation and Compatible Solute Biosynthesis of Phototrophic Bacteria as Revealed from Genome Analyses.</title>
        <authorList>
            <person name="Imhoff J.F."/>
            <person name="Rahn T."/>
            <person name="Kunzel S."/>
            <person name="Keller A."/>
            <person name="Neulinger S.C."/>
        </authorList>
    </citation>
    <scope>NUCLEOTIDE SEQUENCE [LARGE SCALE GENOMIC DNA]</scope>
    <source>
        <strain evidence="10 11">DSM 6210</strain>
    </source>
</reference>
<evidence type="ECO:0000256" key="3">
    <source>
        <dbReference type="ARBA" id="ARBA00012327"/>
    </source>
</evidence>
<evidence type="ECO:0000256" key="5">
    <source>
        <dbReference type="ARBA" id="ARBA00022679"/>
    </source>
</evidence>
<dbReference type="Proteomes" id="UP000748752">
    <property type="component" value="Unassembled WGS sequence"/>
</dbReference>
<dbReference type="PANTHER" id="PTHR13090">
    <property type="entry name" value="ARGININE-HYDROXYLASE NDUFAF5, MITOCHONDRIAL"/>
    <property type="match status" value="1"/>
</dbReference>
<organism evidence="10 11">
    <name type="scientific">Thiohalocapsa halophila</name>
    <dbReference type="NCBI Taxonomy" id="69359"/>
    <lineage>
        <taxon>Bacteria</taxon>
        <taxon>Pseudomonadati</taxon>
        <taxon>Pseudomonadota</taxon>
        <taxon>Gammaproteobacteria</taxon>
        <taxon>Chromatiales</taxon>
        <taxon>Chromatiaceae</taxon>
        <taxon>Thiohalocapsa</taxon>
    </lineage>
</organism>
<dbReference type="InterPro" id="IPR029063">
    <property type="entry name" value="SAM-dependent_MTases_sf"/>
</dbReference>
<comment type="caution">
    <text evidence="10">The sequence shown here is derived from an EMBL/GenBank/DDBJ whole genome shotgun (WGS) entry which is preliminary data.</text>
</comment>
<dbReference type="NCBIfam" id="TIGR02072">
    <property type="entry name" value="BioC"/>
    <property type="match status" value="1"/>
</dbReference>
<keyword evidence="11" id="KW-1185">Reference proteome</keyword>
<gene>
    <name evidence="8 10" type="primary">bioC</name>
    <name evidence="10" type="ORF">CKO31_22935</name>
</gene>
<dbReference type="CDD" id="cd02440">
    <property type="entry name" value="AdoMet_MTases"/>
    <property type="match status" value="1"/>
</dbReference>
<comment type="pathway">
    <text evidence="2 8">Cofactor biosynthesis; biotin biosynthesis.</text>
</comment>
<dbReference type="SUPFAM" id="SSF53335">
    <property type="entry name" value="S-adenosyl-L-methionine-dependent methyltransferases"/>
    <property type="match status" value="1"/>
</dbReference>
<dbReference type="RefSeq" id="WP_200242301.1">
    <property type="nucleotide sequence ID" value="NZ_NRRV01000093.1"/>
</dbReference>
<dbReference type="EMBL" id="NRRV01000093">
    <property type="protein sequence ID" value="MBK1633547.1"/>
    <property type="molecule type" value="Genomic_DNA"/>
</dbReference>
<evidence type="ECO:0000256" key="4">
    <source>
        <dbReference type="ARBA" id="ARBA00022603"/>
    </source>
</evidence>
<evidence type="ECO:0000256" key="1">
    <source>
        <dbReference type="ARBA" id="ARBA00000852"/>
    </source>
</evidence>
<comment type="function">
    <text evidence="8">Converts the free carboxyl group of a malonyl-thioester to its methyl ester by transfer of a methyl group from S-adenosyl-L-methionine (SAM). It allows to synthesize pimeloyl-ACP via the fatty acid synthetic pathway.</text>
</comment>
<sequence length="294" mass="32385">MNAIDKAAARRAFDAAADGYDAAAVLQREIGNRMLERLDYIRLTPKRVLDLGCGTGATLERLAKRYRRAEIIGLDFAPAMLSHARRRGHWLNRPRVVCADAEQLPLADDSVDLVFSNATLQWVNDLDATFGDLLRVLRPGGLLLFSTFGPDTLSELRAAWAAVDQGEHVSPFLDMHDIGDALVRARFADPVMDVERMTLTYADIRALMRDLKQLGAHNALAGRARGLTGRRRLAALAEAYEHQRRDGRLPATYEVVHGHAWVTAKAQRQFATDDGVAIPLEAVARRRSAAGGKG</sequence>
<proteinExistence type="inferred from homology"/>
<evidence type="ECO:0000256" key="7">
    <source>
        <dbReference type="ARBA" id="ARBA00022756"/>
    </source>
</evidence>
<dbReference type="Gene3D" id="3.40.50.150">
    <property type="entry name" value="Vaccinia Virus protein VP39"/>
    <property type="match status" value="1"/>
</dbReference>
<dbReference type="Pfam" id="PF08241">
    <property type="entry name" value="Methyltransf_11"/>
    <property type="match status" value="1"/>
</dbReference>
<evidence type="ECO:0000256" key="2">
    <source>
        <dbReference type="ARBA" id="ARBA00004746"/>
    </source>
</evidence>
<evidence type="ECO:0000259" key="9">
    <source>
        <dbReference type="Pfam" id="PF08241"/>
    </source>
</evidence>
<dbReference type="InterPro" id="IPR011814">
    <property type="entry name" value="BioC"/>
</dbReference>
<keyword evidence="4 8" id="KW-0489">Methyltransferase</keyword>
<feature type="domain" description="Methyltransferase type 11" evidence="9">
    <location>
        <begin position="49"/>
        <end position="145"/>
    </location>
</feature>
<keyword evidence="5 8" id="KW-0808">Transferase</keyword>
<evidence type="ECO:0000313" key="10">
    <source>
        <dbReference type="EMBL" id="MBK1633547.1"/>
    </source>
</evidence>
<dbReference type="InterPro" id="IPR050602">
    <property type="entry name" value="Malonyl-ACP_OMT"/>
</dbReference>
<accession>A0ABS1CNP4</accession>
<evidence type="ECO:0000256" key="6">
    <source>
        <dbReference type="ARBA" id="ARBA00022691"/>
    </source>
</evidence>
<comment type="similarity">
    <text evidence="8">Belongs to the methyltransferase superfamily.</text>
</comment>
<comment type="catalytic activity">
    <reaction evidence="1 8">
        <text>malonyl-[ACP] + S-adenosyl-L-methionine = malonyl-[ACP] methyl ester + S-adenosyl-L-homocysteine</text>
        <dbReference type="Rhea" id="RHEA:17105"/>
        <dbReference type="Rhea" id="RHEA-COMP:9623"/>
        <dbReference type="Rhea" id="RHEA-COMP:9954"/>
        <dbReference type="ChEBI" id="CHEBI:57856"/>
        <dbReference type="ChEBI" id="CHEBI:59789"/>
        <dbReference type="ChEBI" id="CHEBI:78449"/>
        <dbReference type="ChEBI" id="CHEBI:78845"/>
        <dbReference type="EC" id="2.1.1.197"/>
    </reaction>
</comment>
<name>A0ABS1CNP4_9GAMM</name>